<protein>
    <recommendedName>
        <fullName evidence="4">HTH araC/xylS-type domain-containing protein</fullName>
    </recommendedName>
</protein>
<evidence type="ECO:0000256" key="3">
    <source>
        <dbReference type="ARBA" id="ARBA00023163"/>
    </source>
</evidence>
<dbReference type="InterPro" id="IPR052158">
    <property type="entry name" value="INH-QAR"/>
</dbReference>
<dbReference type="SUPFAM" id="SSF52317">
    <property type="entry name" value="Class I glutamine amidotransferase-like"/>
    <property type="match status" value="1"/>
</dbReference>
<dbReference type="GO" id="GO:0043565">
    <property type="term" value="F:sequence-specific DNA binding"/>
    <property type="evidence" value="ECO:0007669"/>
    <property type="project" value="InterPro"/>
</dbReference>
<dbReference type="Proteomes" id="UP000186143">
    <property type="component" value="Unassembled WGS sequence"/>
</dbReference>
<dbReference type="Pfam" id="PF01965">
    <property type="entry name" value="DJ-1_PfpI"/>
    <property type="match status" value="1"/>
</dbReference>
<comment type="caution">
    <text evidence="5">The sequence shown here is derived from an EMBL/GenBank/DDBJ whole genome shotgun (WGS) entry which is preliminary data.</text>
</comment>
<dbReference type="InterPro" id="IPR009057">
    <property type="entry name" value="Homeodomain-like_sf"/>
</dbReference>
<gene>
    <name evidence="5" type="ORF">BJF92_17990</name>
</gene>
<sequence length="311" mass="33008">MRIAVLAYDRISPFMLSTPLAVFAEPFLAGGHQLEICAATPRLSATGGLHIEAPAALDASLLADVVILPGWRDAQEPVSPDIVAVLRAAGERGALVVGLCLGAFGLAEAGLLDRRRATTHWARAELFAARYPAIDVDPGALFIDEGPVLTSAGIAAGLDCCLHLLARLSGIGEAHRVARHLVVAPQRGGAQPQLLERPVPGTSAERRVTGLLESLRADPLEAPSLDTLAQRACMSRRSLTRHIRAQTGGSLGDWLKRVRLARAQDLLVAGGRGLEDVAARAGFVDAQALRAAFRQELGLTPRQWLARQRLG</sequence>
<dbReference type="RefSeq" id="WP_075636803.1">
    <property type="nucleotide sequence ID" value="NZ_MKIO01000041.1"/>
</dbReference>
<evidence type="ECO:0000256" key="2">
    <source>
        <dbReference type="ARBA" id="ARBA00023125"/>
    </source>
</evidence>
<accession>A0A1Q9ADE4</accession>
<dbReference type="AlphaFoldDB" id="A0A1Q9ADE4"/>
<dbReference type="Gene3D" id="3.40.50.880">
    <property type="match status" value="1"/>
</dbReference>
<dbReference type="Gene3D" id="1.10.10.60">
    <property type="entry name" value="Homeodomain-like"/>
    <property type="match status" value="1"/>
</dbReference>
<dbReference type="EMBL" id="MKIO01000041">
    <property type="protein sequence ID" value="OLP52938.1"/>
    <property type="molecule type" value="Genomic_DNA"/>
</dbReference>
<dbReference type="InterPro" id="IPR029062">
    <property type="entry name" value="Class_I_gatase-like"/>
</dbReference>
<dbReference type="InterPro" id="IPR018062">
    <property type="entry name" value="HTH_AraC-typ_CS"/>
</dbReference>
<reference evidence="5 6" key="1">
    <citation type="submission" date="2016-09" db="EMBL/GenBank/DDBJ databases">
        <title>Rhizobium sp. nov., a novel species isolated from the rice rhizosphere.</title>
        <authorList>
            <person name="Zhao J."/>
            <person name="Zhang X."/>
        </authorList>
    </citation>
    <scope>NUCLEOTIDE SEQUENCE [LARGE SCALE GENOMIC DNA]</scope>
    <source>
        <strain evidence="5 6">MH17</strain>
    </source>
</reference>
<dbReference type="InterPro" id="IPR018060">
    <property type="entry name" value="HTH_AraC"/>
</dbReference>
<keyword evidence="3" id="KW-0804">Transcription</keyword>
<dbReference type="InterPro" id="IPR002818">
    <property type="entry name" value="DJ-1/PfpI"/>
</dbReference>
<dbReference type="PANTHER" id="PTHR43130:SF3">
    <property type="entry name" value="HTH-TYPE TRANSCRIPTIONAL REGULATOR RV1931C"/>
    <property type="match status" value="1"/>
</dbReference>
<dbReference type="GO" id="GO:0003700">
    <property type="term" value="F:DNA-binding transcription factor activity"/>
    <property type="evidence" value="ECO:0007669"/>
    <property type="project" value="InterPro"/>
</dbReference>
<organism evidence="5 6">
    <name type="scientific">Xaviernesmea rhizosphaerae</name>
    <dbReference type="NCBI Taxonomy" id="1672749"/>
    <lineage>
        <taxon>Bacteria</taxon>
        <taxon>Pseudomonadati</taxon>
        <taxon>Pseudomonadota</taxon>
        <taxon>Alphaproteobacteria</taxon>
        <taxon>Hyphomicrobiales</taxon>
        <taxon>Rhizobiaceae</taxon>
        <taxon>Rhizobium/Agrobacterium group</taxon>
        <taxon>Xaviernesmea</taxon>
    </lineage>
</organism>
<evidence type="ECO:0000313" key="5">
    <source>
        <dbReference type="EMBL" id="OLP52938.1"/>
    </source>
</evidence>
<dbReference type="SMART" id="SM00342">
    <property type="entry name" value="HTH_ARAC"/>
    <property type="match status" value="1"/>
</dbReference>
<dbReference type="STRING" id="1672749.BJF92_17990"/>
<keyword evidence="1" id="KW-0805">Transcription regulation</keyword>
<name>A0A1Q9ADE4_9HYPH</name>
<dbReference type="SUPFAM" id="SSF46689">
    <property type="entry name" value="Homeodomain-like"/>
    <property type="match status" value="2"/>
</dbReference>
<keyword evidence="2" id="KW-0238">DNA-binding</keyword>
<evidence type="ECO:0000256" key="1">
    <source>
        <dbReference type="ARBA" id="ARBA00023015"/>
    </source>
</evidence>
<dbReference type="PROSITE" id="PS00041">
    <property type="entry name" value="HTH_ARAC_FAMILY_1"/>
    <property type="match status" value="1"/>
</dbReference>
<dbReference type="PROSITE" id="PS01124">
    <property type="entry name" value="HTH_ARAC_FAMILY_2"/>
    <property type="match status" value="1"/>
</dbReference>
<evidence type="ECO:0000313" key="6">
    <source>
        <dbReference type="Proteomes" id="UP000186143"/>
    </source>
</evidence>
<dbReference type="Pfam" id="PF12833">
    <property type="entry name" value="HTH_18"/>
    <property type="match status" value="1"/>
</dbReference>
<dbReference type="CDD" id="cd03137">
    <property type="entry name" value="GATase1_AraC_1"/>
    <property type="match status" value="1"/>
</dbReference>
<dbReference type="PANTHER" id="PTHR43130">
    <property type="entry name" value="ARAC-FAMILY TRANSCRIPTIONAL REGULATOR"/>
    <property type="match status" value="1"/>
</dbReference>
<proteinExistence type="predicted"/>
<feature type="domain" description="HTH araC/xylS-type" evidence="4">
    <location>
        <begin position="206"/>
        <end position="307"/>
    </location>
</feature>
<evidence type="ECO:0000259" key="4">
    <source>
        <dbReference type="PROSITE" id="PS01124"/>
    </source>
</evidence>